<evidence type="ECO:0000313" key="2">
    <source>
        <dbReference type="Proteomes" id="UP001152747"/>
    </source>
</evidence>
<reference evidence="1" key="1">
    <citation type="submission" date="2022-11" db="EMBL/GenBank/DDBJ databases">
        <authorList>
            <person name="Kikuchi T."/>
        </authorList>
    </citation>
    <scope>NUCLEOTIDE SEQUENCE</scope>
    <source>
        <strain evidence="1">PS1010</strain>
    </source>
</reference>
<protein>
    <submittedName>
        <fullName evidence="1">Uncharacterized protein</fullName>
    </submittedName>
</protein>
<dbReference type="EMBL" id="CANHGI010000003">
    <property type="protein sequence ID" value="CAI5444777.1"/>
    <property type="molecule type" value="Genomic_DNA"/>
</dbReference>
<evidence type="ECO:0000313" key="1">
    <source>
        <dbReference type="EMBL" id="CAI5444777.1"/>
    </source>
</evidence>
<proteinExistence type="predicted"/>
<comment type="caution">
    <text evidence="1">The sequence shown here is derived from an EMBL/GenBank/DDBJ whole genome shotgun (WGS) entry which is preliminary data.</text>
</comment>
<organism evidence="1 2">
    <name type="scientific">Caenorhabditis angaria</name>
    <dbReference type="NCBI Taxonomy" id="860376"/>
    <lineage>
        <taxon>Eukaryota</taxon>
        <taxon>Metazoa</taxon>
        <taxon>Ecdysozoa</taxon>
        <taxon>Nematoda</taxon>
        <taxon>Chromadorea</taxon>
        <taxon>Rhabditida</taxon>
        <taxon>Rhabditina</taxon>
        <taxon>Rhabditomorpha</taxon>
        <taxon>Rhabditoidea</taxon>
        <taxon>Rhabditidae</taxon>
        <taxon>Peloderinae</taxon>
        <taxon>Caenorhabditis</taxon>
    </lineage>
</organism>
<gene>
    <name evidence="1" type="ORF">CAMP_LOCUS7414</name>
</gene>
<sequence length="66" mass="7589">MVWISTDDANIEIVVVGALLLRYLHGHFTNIDAFISIFKQLLLQSLEGKEWDILAPKMEKEKDAFL</sequence>
<dbReference type="AlphaFoldDB" id="A0A9P1IKA0"/>
<keyword evidence="2" id="KW-1185">Reference proteome</keyword>
<name>A0A9P1IKA0_9PELO</name>
<accession>A0A9P1IKA0</accession>
<dbReference type="Proteomes" id="UP001152747">
    <property type="component" value="Unassembled WGS sequence"/>
</dbReference>